<dbReference type="Ensembl" id="ENSSAUT00010068469.1">
    <property type="protein sequence ID" value="ENSSAUP00010065379.1"/>
    <property type="gene ID" value="ENSSAUG00010026150.1"/>
</dbReference>
<feature type="region of interest" description="Disordered" evidence="1">
    <location>
        <begin position="41"/>
        <end position="67"/>
    </location>
</feature>
<name>A0A671YW99_SPAAU</name>
<dbReference type="Proteomes" id="UP000472265">
    <property type="component" value="Chromosome 12"/>
</dbReference>
<accession>A0A671YW99</accession>
<keyword evidence="3" id="KW-1185">Reference proteome</keyword>
<organism evidence="2 3">
    <name type="scientific">Sparus aurata</name>
    <name type="common">Gilthead sea bream</name>
    <dbReference type="NCBI Taxonomy" id="8175"/>
    <lineage>
        <taxon>Eukaryota</taxon>
        <taxon>Metazoa</taxon>
        <taxon>Chordata</taxon>
        <taxon>Craniata</taxon>
        <taxon>Vertebrata</taxon>
        <taxon>Euteleostomi</taxon>
        <taxon>Actinopterygii</taxon>
        <taxon>Neopterygii</taxon>
        <taxon>Teleostei</taxon>
        <taxon>Neoteleostei</taxon>
        <taxon>Acanthomorphata</taxon>
        <taxon>Eupercaria</taxon>
        <taxon>Spariformes</taxon>
        <taxon>Sparidae</taxon>
        <taxon>Sparus</taxon>
    </lineage>
</organism>
<reference evidence="2" key="2">
    <citation type="submission" date="2025-08" db="UniProtKB">
        <authorList>
            <consortium name="Ensembl"/>
        </authorList>
    </citation>
    <scope>IDENTIFICATION</scope>
</reference>
<dbReference type="InParanoid" id="A0A671YW99"/>
<reference evidence="2" key="1">
    <citation type="submission" date="2021-04" db="EMBL/GenBank/DDBJ databases">
        <authorList>
            <consortium name="Wellcome Sanger Institute Data Sharing"/>
        </authorList>
    </citation>
    <scope>NUCLEOTIDE SEQUENCE [LARGE SCALE GENOMIC DNA]</scope>
</reference>
<protein>
    <submittedName>
        <fullName evidence="2">Uncharacterized protein</fullName>
    </submittedName>
</protein>
<reference evidence="2" key="3">
    <citation type="submission" date="2025-09" db="UniProtKB">
        <authorList>
            <consortium name="Ensembl"/>
        </authorList>
    </citation>
    <scope>IDENTIFICATION</scope>
</reference>
<evidence type="ECO:0000256" key="1">
    <source>
        <dbReference type="SAM" id="MobiDB-lite"/>
    </source>
</evidence>
<evidence type="ECO:0000313" key="2">
    <source>
        <dbReference type="Ensembl" id="ENSSAUP00010065379.1"/>
    </source>
</evidence>
<evidence type="ECO:0000313" key="3">
    <source>
        <dbReference type="Proteomes" id="UP000472265"/>
    </source>
</evidence>
<proteinExistence type="predicted"/>
<dbReference type="AlphaFoldDB" id="A0A671YW99"/>
<sequence>MESQVEDLVTVLSQRLNLHTGDTVKETSELPVPRHIAVEQRPPKELISGDSQPLPAGQPGSQHGVMGSVPRTVFEARQAAGSATYKQNEMVRS</sequence>
<dbReference type="GeneTree" id="ENSGT00940000176908"/>